<dbReference type="InterPro" id="IPR033396">
    <property type="entry name" value="DUF5107"/>
</dbReference>
<evidence type="ECO:0000256" key="1">
    <source>
        <dbReference type="ARBA" id="ARBA00022737"/>
    </source>
</evidence>
<dbReference type="InterPro" id="IPR011990">
    <property type="entry name" value="TPR-like_helical_dom_sf"/>
</dbReference>
<comment type="caution">
    <text evidence="4">The sequence shown here is derived from an EMBL/GenBank/DDBJ whole genome shotgun (WGS) entry which is preliminary data.</text>
</comment>
<dbReference type="Pfam" id="PF13181">
    <property type="entry name" value="TPR_8"/>
    <property type="match status" value="2"/>
</dbReference>
<reference evidence="4 5" key="1">
    <citation type="submission" date="2016-07" db="EMBL/GenBank/DDBJ databases">
        <title>Characterization of isolates of Eisenbergiella tayi derived from blood cultures, using whole genome sequencing.</title>
        <authorList>
            <person name="Burdz T."/>
            <person name="Wiebe D."/>
            <person name="Huynh C."/>
            <person name="Bernard K."/>
        </authorList>
    </citation>
    <scope>NUCLEOTIDE SEQUENCE [LARGE SCALE GENOMIC DNA]</scope>
    <source>
        <strain evidence="4 5">NML 110608</strain>
    </source>
</reference>
<dbReference type="PATRIC" id="fig|1432052.4.peg.3563"/>
<dbReference type="Gene3D" id="1.25.40.10">
    <property type="entry name" value="Tetratricopeptide repeat domain"/>
    <property type="match status" value="3"/>
</dbReference>
<dbReference type="Proteomes" id="UP000094067">
    <property type="component" value="Unassembled WGS sequence"/>
</dbReference>
<name>A0A1E3AGI7_9FIRM</name>
<keyword evidence="1" id="KW-0677">Repeat</keyword>
<dbReference type="Pfam" id="PF17128">
    <property type="entry name" value="DUF5107"/>
    <property type="match status" value="1"/>
</dbReference>
<evidence type="ECO:0000259" key="3">
    <source>
        <dbReference type="Pfam" id="PF17128"/>
    </source>
</evidence>
<proteinExistence type="predicted"/>
<dbReference type="EMBL" id="MCGH01000002">
    <property type="protein sequence ID" value="ODM07306.1"/>
    <property type="molecule type" value="Genomic_DNA"/>
</dbReference>
<organism evidence="4 5">
    <name type="scientific">Eisenbergiella tayi</name>
    <dbReference type="NCBI Taxonomy" id="1432052"/>
    <lineage>
        <taxon>Bacteria</taxon>
        <taxon>Bacillati</taxon>
        <taxon>Bacillota</taxon>
        <taxon>Clostridia</taxon>
        <taxon>Lachnospirales</taxon>
        <taxon>Lachnospiraceae</taxon>
        <taxon>Eisenbergiella</taxon>
    </lineage>
</organism>
<sequence>MGEAKVWVEQVIIPTYEVGEAEKNPMFLDKRVYQGSSGKVYPYPAVEKISNTKTDKEYTAVFLENEYVKVMVLPQLGGRIQRAYDKTNGYDFVYYNHVIKPALVGLTGPWISGGIEFNWPQHHRPTTFLPVDYVLSEGEDGSKSVLVHDVDQMYGTKGIAKITLYPGKAYIEITGQLYNRTSMPQTFLWWANPAVPVNENTQSIFPPDVHAVMDHGKRDVSRFPIATGVYYKKDYSEGVDISRYKNIPVPTSYMAEKSKYDFVGGYDYGKEAGILHVADHHISPGKKQWTWGCGDFGRAWDRNLTDEDGPYVELMTGVYTDNQPDFTWLKPFEEKTFKQYFMPYKKVGQVKNATTEAAVHLSYDGKRIRTAVYATGVYEKAIIRLTAAGEILFEENAVISPEDIFEKEWDKEGLKEEELCLAVYAEGRCLVEYRPDPVTIPELPEPAKAAKAPEEIMTCEELYLTGLHIEQYRHATYLPDPYYLEGLKRDPGDIRINNAYGSLLMRRGRFAESENYFKKALERLIERNPNPYNSETYYLLGLSQLYQGKEDLAYDSFFKATWSSEQQEMSFYYLAAVDCKAGRFGKALEHVEKSLVKNAHNIKARGLKAYILRRLDRKEEAKAWAEENLALDPFDFLSGNEKVILHNNDRRMREELNARMRFFRENYLMTARDYGEAGAYGEAAALLGECTEEYPMLCYYRAYYAGCMGEDADSLLKKAENCAPDYCFPNKPEDIAVLRFAISRGCTAKAPYYLGNLFYDKLQWEEACALWETSAKTDPDFAAVHRNLSLVYYNKKKDAVRAKEEMEKAFALDTGDVRIFLELDQLYKKLGKSFEERLAGYEAHRELIEQRDDLYIEYITLVNLCGEHEKAYECIMGHSFHPWEGGEGKITTQYTLALLEMAKKAQARGSFEDAENLLKKALVYPENLGEGKLEGTKDNHIYYHLGLTLESLGKPEEARECFLRATTGTDEPAGAMYYNDQPADMIMYQGLAYQKLGSTREAKARFYRLIDYGEQHLKDQVKIEYFAVSLPDFLIFDEDYTRKNKAHCYYLMALGNIGLGSLEKAHHFLEQAIQQDSSHMMCRIYKNTLSVMK</sequence>
<evidence type="ECO:0000313" key="4">
    <source>
        <dbReference type="EMBL" id="ODM07306.1"/>
    </source>
</evidence>
<protein>
    <submittedName>
        <fullName evidence="4">Tetratricopeptide repeat protein</fullName>
    </submittedName>
</protein>
<evidence type="ECO:0000256" key="2">
    <source>
        <dbReference type="ARBA" id="ARBA00022803"/>
    </source>
</evidence>
<dbReference type="SUPFAM" id="SSF48452">
    <property type="entry name" value="TPR-like"/>
    <property type="match status" value="3"/>
</dbReference>
<dbReference type="InterPro" id="IPR052346">
    <property type="entry name" value="O-mannosyl-transferase_TMTC"/>
</dbReference>
<feature type="domain" description="DUF5107" evidence="3">
    <location>
        <begin position="39"/>
        <end position="340"/>
    </location>
</feature>
<dbReference type="PANTHER" id="PTHR44227:SF3">
    <property type="entry name" value="PROTEIN O-MANNOSYL-TRANSFERASE TMTC4"/>
    <property type="match status" value="1"/>
</dbReference>
<dbReference type="PANTHER" id="PTHR44227">
    <property type="match status" value="1"/>
</dbReference>
<evidence type="ECO:0000313" key="5">
    <source>
        <dbReference type="Proteomes" id="UP000094067"/>
    </source>
</evidence>
<dbReference type="SMART" id="SM00028">
    <property type="entry name" value="TPR"/>
    <property type="match status" value="9"/>
</dbReference>
<dbReference type="AlphaFoldDB" id="A0A1E3AGI7"/>
<dbReference type="InterPro" id="IPR019734">
    <property type="entry name" value="TPR_rpt"/>
</dbReference>
<gene>
    <name evidence="4" type="ORF">BEI61_03196</name>
</gene>
<dbReference type="RefSeq" id="WP_069153494.1">
    <property type="nucleotide sequence ID" value="NZ_MCGH01000002.1"/>
</dbReference>
<accession>A0A1E3AGI7</accession>
<keyword evidence="2" id="KW-0802">TPR repeat</keyword>